<evidence type="ECO:0000313" key="2">
    <source>
        <dbReference type="EMBL" id="QUL98766.1"/>
    </source>
</evidence>
<name>A0AAT9LCI4_9FIRM</name>
<reference evidence="2" key="1">
    <citation type="submission" date="2020-10" db="EMBL/GenBank/DDBJ databases">
        <authorList>
            <person name="Kadnikov V."/>
            <person name="Beletsky A.V."/>
            <person name="Mardanov A.V."/>
            <person name="Karnachuk O.V."/>
            <person name="Ravin N.V."/>
        </authorList>
    </citation>
    <scope>NUCLEOTIDE SEQUENCE</scope>
    <source>
        <strain evidence="2">Bu02</strain>
    </source>
</reference>
<dbReference type="KEGG" id="fcz:IMF26_01410"/>
<gene>
    <name evidence="2" type="ORF">IMF26_01410</name>
</gene>
<accession>A0AAT9LCI4</accession>
<dbReference type="PROSITE" id="PS51781">
    <property type="entry name" value="SH3B"/>
    <property type="match status" value="1"/>
</dbReference>
<sequence>MEEILALLMEQELKAIEQYNELLKRSSGATERELIGRILAQKKFEVETLKLLRSGKVPDRFLAFGQVTEDEVNFRDAPSPSGGILAVLGRGTPVILTEKRGNWVGVQLYDGKTGWIFRDYVRANE</sequence>
<reference evidence="2" key="2">
    <citation type="journal article" date="2023" name="Biology">
        <title>Prokaryotic Life Associated with Coal-Fire Gas Vents Revealed by Metagenomics.</title>
        <authorList>
            <person name="Kadnikov V.V."/>
            <person name="Mardanov A.V."/>
            <person name="Beletsky A.V."/>
            <person name="Karnachuk O.V."/>
            <person name="Ravin N.V."/>
        </authorList>
    </citation>
    <scope>NUCLEOTIDE SEQUENCE</scope>
    <source>
        <strain evidence="2">Bu02</strain>
    </source>
</reference>
<organism evidence="2">
    <name type="scientific">Candidatus Fermentithermobacillus carboniphilus</name>
    <dbReference type="NCBI Taxonomy" id="3085328"/>
    <lineage>
        <taxon>Bacteria</taxon>
        <taxon>Bacillati</taxon>
        <taxon>Bacillota</taxon>
        <taxon>Candidatus Fermentithermobacillia</taxon>
        <taxon>Candidatus Fermentithermobacillales</taxon>
        <taxon>Candidatus Fermentithermobacillaceae</taxon>
        <taxon>Candidatus Fermentithermobacillus</taxon>
    </lineage>
</organism>
<evidence type="ECO:0000259" key="1">
    <source>
        <dbReference type="PROSITE" id="PS51781"/>
    </source>
</evidence>
<dbReference type="AlphaFoldDB" id="A0AAT9LCI4"/>
<dbReference type="Pfam" id="PF08239">
    <property type="entry name" value="SH3_3"/>
    <property type="match status" value="1"/>
</dbReference>
<dbReference type="Gene3D" id="2.30.30.40">
    <property type="entry name" value="SH3 Domains"/>
    <property type="match status" value="1"/>
</dbReference>
<proteinExistence type="predicted"/>
<feature type="domain" description="SH3b" evidence="1">
    <location>
        <begin position="62"/>
        <end position="125"/>
    </location>
</feature>
<protein>
    <submittedName>
        <fullName evidence="2">SH3 domain-containing protein</fullName>
    </submittedName>
</protein>
<dbReference type="InterPro" id="IPR003646">
    <property type="entry name" value="SH3-like_bac-type"/>
</dbReference>
<dbReference type="SMART" id="SM00287">
    <property type="entry name" value="SH3b"/>
    <property type="match status" value="1"/>
</dbReference>
<dbReference type="EMBL" id="CP062796">
    <property type="protein sequence ID" value="QUL98766.1"/>
    <property type="molecule type" value="Genomic_DNA"/>
</dbReference>